<dbReference type="KEGG" id="dgg:DGI_2174"/>
<evidence type="ECO:0000313" key="3">
    <source>
        <dbReference type="Proteomes" id="UP000016587"/>
    </source>
</evidence>
<dbReference type="eggNOG" id="ENOG502ZCBE">
    <property type="taxonomic scope" value="Bacteria"/>
</dbReference>
<reference evidence="3" key="2">
    <citation type="submission" date="2013-07" db="EMBL/GenBank/DDBJ databases">
        <authorList>
            <person name="Morais-Silva F.O."/>
            <person name="Rezende A.M."/>
            <person name="Pimentel C."/>
            <person name="Resende D.M."/>
            <person name="Santos C.I."/>
            <person name="Clemente C."/>
            <person name="de Oliveira L.M."/>
            <person name="da Silva S.M."/>
            <person name="Costa D.A."/>
            <person name="Varela-Raposo A."/>
            <person name="Horacio E.C.A."/>
            <person name="Matos M."/>
            <person name="Flores O."/>
            <person name="Ruiz J.C."/>
            <person name="Rodrigues-Pousada C."/>
        </authorList>
    </citation>
    <scope>NUCLEOTIDE SEQUENCE [LARGE SCALE GENOMIC DNA]</scope>
    <source>
        <strain evidence="3">ATCC 19364 / DSM 1382 / NCIMB 9332 / VKM B-1759</strain>
    </source>
</reference>
<dbReference type="NCBIfam" id="NF033939">
    <property type="entry name" value="DESULF_POR1"/>
    <property type="match status" value="1"/>
</dbReference>
<gene>
    <name evidence="2" type="ORF">DGI_2174</name>
</gene>
<dbReference type="RefSeq" id="WP_021760864.1">
    <property type="nucleotide sequence ID" value="NC_022444.1"/>
</dbReference>
<protein>
    <submittedName>
        <fullName evidence="2">Putative porin</fullName>
    </submittedName>
</protein>
<proteinExistence type="predicted"/>
<dbReference type="OrthoDB" id="5464498at2"/>
<evidence type="ECO:0000256" key="1">
    <source>
        <dbReference type="SAM" id="SignalP"/>
    </source>
</evidence>
<dbReference type="InterPro" id="IPR059232">
    <property type="entry name" value="Porin_put"/>
</dbReference>
<accession>T2GDD5</accession>
<keyword evidence="1" id="KW-0732">Signal</keyword>
<dbReference type="PATRIC" id="fig|1121448.10.peg.2127"/>
<name>T2GDD5_MEGG1</name>
<evidence type="ECO:0000313" key="2">
    <source>
        <dbReference type="EMBL" id="AGW13932.1"/>
    </source>
</evidence>
<organism evidence="2 3">
    <name type="scientific">Megalodesulfovibrio gigas (strain ATCC 19364 / DSM 1382 / NCIMB 9332 / VKM B-1759)</name>
    <name type="common">Desulfovibrio gigas</name>
    <dbReference type="NCBI Taxonomy" id="1121448"/>
    <lineage>
        <taxon>Bacteria</taxon>
        <taxon>Pseudomonadati</taxon>
        <taxon>Thermodesulfobacteriota</taxon>
        <taxon>Desulfovibrionia</taxon>
        <taxon>Desulfovibrionales</taxon>
        <taxon>Desulfovibrionaceae</taxon>
        <taxon>Megalodesulfovibrio</taxon>
    </lineage>
</organism>
<dbReference type="HOGENOM" id="CLU_042511_0_0_7"/>
<reference evidence="2 3" key="1">
    <citation type="journal article" date="2013" name="J. Bacteriol.">
        <title>Roles of HynAB and Ech, the only two hydrogenases found in the model sulfate reducer Desulfovibrio gigas.</title>
        <authorList>
            <person name="Morais-Silva F.O."/>
            <person name="Santos C.I."/>
            <person name="Rodrigues R."/>
            <person name="Pereira I.A."/>
            <person name="Rodrigues-Pousada C."/>
        </authorList>
    </citation>
    <scope>NUCLEOTIDE SEQUENCE [LARGE SCALE GENOMIC DNA]</scope>
    <source>
        <strain evidence="3">ATCC 19364 / DSM 1382 / NCIMB 9332 / VKM B-1759</strain>
    </source>
</reference>
<feature type="signal peptide" evidence="1">
    <location>
        <begin position="1"/>
        <end position="23"/>
    </location>
</feature>
<feature type="chain" id="PRO_5004599792" evidence="1">
    <location>
        <begin position="24"/>
        <end position="475"/>
    </location>
</feature>
<keyword evidence="3" id="KW-1185">Reference proteome</keyword>
<sequence>MERICAVALAILCGLAISTSAHAVDVKVKGNFLFNWSYIDLGSLGSRDWSDEDHFSAKQRTRLQVDFVASENLKGIVLLEIGDTRWGDAKADGRGAGGALGADGVNLETKRAFIQVTIPDTELLLSMGILGMAGPGPIAGSPLFDDDVAGILAQYTVSDMLTVGAVWARLYDLAKTGDPNPWDEFDMFAFLAPLQGDGWKVHPYVVLAAMGRDFLGSSSAVNTPSMLAPAVYSGLVPFTPAALDQRTLAWWGGGAITLDMFNPFTLMLEGLYGSMDARGSVADRRGYYLAAELDYALECVTIGLLGWYASGEDASWRNGSEQLPMIAADWNPTTFAWDGGSLLTTDDLLANSAGLTHNNPAGKWGVALLLKDISLMEDLTHQLRFLYASGTNSSKSRRMRDVTVWGEVLTPVEGIELTTADQLYEINLDSEYKIYENLACILELGLVHLQYGNTLWAPDNRGTSWKMGWGLNYTF</sequence>
<dbReference type="EMBL" id="CP006585">
    <property type="protein sequence ID" value="AGW13932.1"/>
    <property type="molecule type" value="Genomic_DNA"/>
</dbReference>
<dbReference type="AlphaFoldDB" id="T2GDD5"/>
<dbReference type="STRING" id="1121448.DGI_2174"/>
<dbReference type="Proteomes" id="UP000016587">
    <property type="component" value="Chromosome"/>
</dbReference>